<dbReference type="AlphaFoldDB" id="A0A9W5U111"/>
<evidence type="ECO:0000313" key="2">
    <source>
        <dbReference type="Proteomes" id="UP000621492"/>
    </source>
</evidence>
<protein>
    <submittedName>
        <fullName evidence="1">Uncharacterized protein</fullName>
    </submittedName>
</protein>
<reference evidence="1" key="2">
    <citation type="submission" date="2020-09" db="EMBL/GenBank/DDBJ databases">
        <authorList>
            <person name="Sun Q."/>
            <person name="Zhou Y."/>
        </authorList>
    </citation>
    <scope>NUCLEOTIDE SEQUENCE</scope>
    <source>
        <strain evidence="1">CGMCC 1.15454</strain>
    </source>
</reference>
<gene>
    <name evidence="1" type="ORF">GCM10011409_41030</name>
</gene>
<accession>A0A9W5U111</accession>
<organism evidence="1 2">
    <name type="scientific">Lentibacillus populi</name>
    <dbReference type="NCBI Taxonomy" id="1827502"/>
    <lineage>
        <taxon>Bacteria</taxon>
        <taxon>Bacillati</taxon>
        <taxon>Bacillota</taxon>
        <taxon>Bacilli</taxon>
        <taxon>Bacillales</taxon>
        <taxon>Bacillaceae</taxon>
        <taxon>Lentibacillus</taxon>
    </lineage>
</organism>
<comment type="caution">
    <text evidence="1">The sequence shown here is derived from an EMBL/GenBank/DDBJ whole genome shotgun (WGS) entry which is preliminary data.</text>
</comment>
<dbReference type="EMBL" id="BMJD01000054">
    <property type="protein sequence ID" value="GGB59380.1"/>
    <property type="molecule type" value="Genomic_DNA"/>
</dbReference>
<sequence length="303" mass="33135">MVAIHPVKLNKYRKTITILINIPKGKMKMLLKKPLTKVITASLLTGSILGMGTLSETVVHAASTEAATSHTTNQSAINTLHDIYNAADKGEMPGNVQGLKINNSTKKDVHHKLGDPEKVDNQFDLYGWEMGQPGYGFAYNKDNTISEIRNFGTGVERQTNLGGITPDLLGEQLGLADKILKVPGTDETDYVYKTGNYELHFVIGDNPVIDGFDQTVNHVNLTTGTNKTHLSSGTAAAKYLKHQLKMDNNEDIVFSDMGGDLETDKTGSYYTIKLTSKSMQKKGGTGTVGLYKVYQDGTYKLKN</sequence>
<keyword evidence="2" id="KW-1185">Reference proteome</keyword>
<dbReference type="Proteomes" id="UP000621492">
    <property type="component" value="Unassembled WGS sequence"/>
</dbReference>
<dbReference type="InterPro" id="IPR025453">
    <property type="entry name" value="DUF4309"/>
</dbReference>
<reference evidence="1" key="1">
    <citation type="journal article" date="2014" name="Int. J. Syst. Evol. Microbiol.">
        <title>Complete genome sequence of Corynebacterium casei LMG S-19264T (=DSM 44701T), isolated from a smear-ripened cheese.</title>
        <authorList>
            <consortium name="US DOE Joint Genome Institute (JGI-PGF)"/>
            <person name="Walter F."/>
            <person name="Albersmeier A."/>
            <person name="Kalinowski J."/>
            <person name="Ruckert C."/>
        </authorList>
    </citation>
    <scope>NUCLEOTIDE SEQUENCE</scope>
    <source>
        <strain evidence="1">CGMCC 1.15454</strain>
    </source>
</reference>
<name>A0A9W5U111_9BACI</name>
<dbReference type="Pfam" id="PF14172">
    <property type="entry name" value="DUF4309"/>
    <property type="match status" value="1"/>
</dbReference>
<evidence type="ECO:0000313" key="1">
    <source>
        <dbReference type="EMBL" id="GGB59380.1"/>
    </source>
</evidence>
<proteinExistence type="predicted"/>